<sequence length="47" mass="5619">MRKDINQESSLNNEEIMNRVNQTFDKISQDVKEMIQQNDQENDTPYS</sequence>
<keyword evidence="2" id="KW-1185">Reference proteome</keyword>
<dbReference type="EMBL" id="BNDS01000010">
    <property type="protein sequence ID" value="GHH99178.1"/>
    <property type="molecule type" value="Genomic_DNA"/>
</dbReference>
<name>A0ABQ3N5A5_9BACI</name>
<comment type="caution">
    <text evidence="1">The sequence shown here is derived from an EMBL/GenBank/DDBJ whole genome shotgun (WGS) entry which is preliminary data.</text>
</comment>
<dbReference type="RefSeq" id="WP_191273677.1">
    <property type="nucleotide sequence ID" value="NZ_BNDS01000010.1"/>
</dbReference>
<protein>
    <submittedName>
        <fullName evidence="1">Uncharacterized protein</fullName>
    </submittedName>
</protein>
<gene>
    <name evidence="1" type="ORF">AM1BK_27210</name>
</gene>
<organism evidence="1 2">
    <name type="scientific">Neobacillus kokaensis</name>
    <dbReference type="NCBI Taxonomy" id="2759023"/>
    <lineage>
        <taxon>Bacteria</taxon>
        <taxon>Bacillati</taxon>
        <taxon>Bacillota</taxon>
        <taxon>Bacilli</taxon>
        <taxon>Bacillales</taxon>
        <taxon>Bacillaceae</taxon>
        <taxon>Neobacillus</taxon>
    </lineage>
</organism>
<accession>A0ABQ3N5A5</accession>
<evidence type="ECO:0000313" key="1">
    <source>
        <dbReference type="EMBL" id="GHH99178.1"/>
    </source>
</evidence>
<dbReference type="Proteomes" id="UP000637074">
    <property type="component" value="Unassembled WGS sequence"/>
</dbReference>
<evidence type="ECO:0000313" key="2">
    <source>
        <dbReference type="Proteomes" id="UP000637074"/>
    </source>
</evidence>
<reference evidence="1 2" key="1">
    <citation type="journal article" date="2022" name="Int. J. Syst. Evol. Microbiol.">
        <title>Neobacillus kokaensis sp. nov., isolated from soil.</title>
        <authorList>
            <person name="Yuki K."/>
            <person name="Matsubara H."/>
            <person name="Yamaguchi S."/>
        </authorList>
    </citation>
    <scope>NUCLEOTIDE SEQUENCE [LARGE SCALE GENOMIC DNA]</scope>
    <source>
        <strain evidence="1 2">LOB 377</strain>
    </source>
</reference>
<proteinExistence type="predicted"/>